<comment type="caution">
    <text evidence="1">The sequence shown here is derived from an EMBL/GenBank/DDBJ whole genome shotgun (WGS) entry which is preliminary data.</text>
</comment>
<reference evidence="1" key="2">
    <citation type="submission" date="2022-01" db="EMBL/GenBank/DDBJ databases">
        <authorList>
            <person name="Yamashiro T."/>
            <person name="Shiraishi A."/>
            <person name="Satake H."/>
            <person name="Nakayama K."/>
        </authorList>
    </citation>
    <scope>NUCLEOTIDE SEQUENCE</scope>
</reference>
<evidence type="ECO:0000313" key="2">
    <source>
        <dbReference type="Proteomes" id="UP001151760"/>
    </source>
</evidence>
<proteinExistence type="predicted"/>
<dbReference type="Proteomes" id="UP001151760">
    <property type="component" value="Unassembled WGS sequence"/>
</dbReference>
<organism evidence="1 2">
    <name type="scientific">Tanacetum coccineum</name>
    <dbReference type="NCBI Taxonomy" id="301880"/>
    <lineage>
        <taxon>Eukaryota</taxon>
        <taxon>Viridiplantae</taxon>
        <taxon>Streptophyta</taxon>
        <taxon>Embryophyta</taxon>
        <taxon>Tracheophyta</taxon>
        <taxon>Spermatophyta</taxon>
        <taxon>Magnoliopsida</taxon>
        <taxon>eudicotyledons</taxon>
        <taxon>Gunneridae</taxon>
        <taxon>Pentapetalae</taxon>
        <taxon>asterids</taxon>
        <taxon>campanulids</taxon>
        <taxon>Asterales</taxon>
        <taxon>Asteraceae</taxon>
        <taxon>Asteroideae</taxon>
        <taxon>Anthemideae</taxon>
        <taxon>Anthemidinae</taxon>
        <taxon>Tanacetum</taxon>
    </lineage>
</organism>
<reference evidence="1" key="1">
    <citation type="journal article" date="2022" name="Int. J. Mol. Sci.">
        <title>Draft Genome of Tanacetum Coccineum: Genomic Comparison of Closely Related Tanacetum-Family Plants.</title>
        <authorList>
            <person name="Yamashiro T."/>
            <person name="Shiraishi A."/>
            <person name="Nakayama K."/>
            <person name="Satake H."/>
        </authorList>
    </citation>
    <scope>NUCLEOTIDE SEQUENCE</scope>
</reference>
<name>A0ABQ5BWD9_9ASTR</name>
<keyword evidence="2" id="KW-1185">Reference proteome</keyword>
<dbReference type="EMBL" id="BQNB010013554">
    <property type="protein sequence ID" value="GJT17414.1"/>
    <property type="molecule type" value="Genomic_DNA"/>
</dbReference>
<protein>
    <submittedName>
        <fullName evidence="1">Uncharacterized protein</fullName>
    </submittedName>
</protein>
<sequence length="109" mass="12119">MDDTNITMEEYIRLEEEKARKRAIAFNDTLMSEPTVSSLNNEIDFRISFDESDDGDYTVALCKCSSTGRPLGAYNLGVATPRALVYAGLMTSGDARSWYMISGDAKSWV</sequence>
<gene>
    <name evidence="1" type="ORF">Tco_0876120</name>
</gene>
<accession>A0ABQ5BWD9</accession>
<evidence type="ECO:0000313" key="1">
    <source>
        <dbReference type="EMBL" id="GJT17414.1"/>
    </source>
</evidence>